<dbReference type="Pfam" id="PF13646">
    <property type="entry name" value="HEAT_2"/>
    <property type="match status" value="1"/>
</dbReference>
<proteinExistence type="inferred from homology"/>
<dbReference type="Proteomes" id="UP000031532">
    <property type="component" value="Unassembled WGS sequence"/>
</dbReference>
<comment type="caution">
    <text evidence="6">The sequence shown here is derived from an EMBL/GenBank/DDBJ whole genome shotgun (WGS) entry which is preliminary data.</text>
</comment>
<name>A0A9X5I5R9_9CYAN</name>
<dbReference type="GO" id="GO:0016829">
    <property type="term" value="F:lyase activity"/>
    <property type="evidence" value="ECO:0007669"/>
    <property type="project" value="UniProtKB-KW"/>
</dbReference>
<reference evidence="6 7" key="1">
    <citation type="journal article" date="2015" name="Genome Announc.">
        <title>Draft Genome Sequence of the Terrestrial Cyanobacterium Scytonema millei VB511283, Isolated from Eastern India.</title>
        <authorList>
            <person name="Sen D."/>
            <person name="Chandrababunaidu M.M."/>
            <person name="Singh D."/>
            <person name="Sanghi N."/>
            <person name="Ghorai A."/>
            <person name="Mishra G.P."/>
            <person name="Madduluri M."/>
            <person name="Adhikary S.P."/>
            <person name="Tripathy S."/>
        </authorList>
    </citation>
    <scope>NUCLEOTIDE SEQUENCE [LARGE SCALE GENOMIC DNA]</scope>
    <source>
        <strain evidence="6 7">VB511283</strain>
    </source>
</reference>
<dbReference type="InterPro" id="IPR016024">
    <property type="entry name" value="ARM-type_fold"/>
</dbReference>
<feature type="domain" description="NACHT C-terminal Helical" evidence="5">
    <location>
        <begin position="482"/>
        <end position="513"/>
    </location>
</feature>
<keyword evidence="2" id="KW-0042">Antenna complex</keyword>
<sequence>MKKSRKLQLIILWLPISSFCFCFNLLSIDIVRAEACSDREINSYITKLGNTNEWIFTVAALKKCGDRAVKALSQELQQKDESIRINAVAALGSLGAAAHSAIPALSVTALADKSPVVRSSAAYALGSMGVAAESAVPALTVALQDEDRSVRAMVVSAIGSMGAAAESAVPALSQTLSDPDRTVRSNAIYAWAKIATGWQQKAATLSHLQLERDIRELETALKIIETSQELFPEAEVALLRQSLQILKSQRYPNWSENVLKLLSQYRWLPIGIVYIATLTSFWSLLLWQRPLWILGINNALQRYSSIALPGFSGRIKLPINWLVLVSFFHYHPRVLNAWFATQTLDPQTQQQALAQSNAASKPTDLPLLEADSVQKYAKAIAWECIKQTFQPAAVKREQLLSEIGAIAGYDTAKIYLEHLEQNLGLLQAIGKAQDKVRFTHDLLAEYLASQYLVELCCDNENNWRKFLARVDTVPDCVAMKRFLLSVRDCCMALQATVKVPSFVTEELSQRAGIAQKSPSQIQAV</sequence>
<evidence type="ECO:0000256" key="3">
    <source>
        <dbReference type="ARBA" id="ARBA00022738"/>
    </source>
</evidence>
<dbReference type="InterPro" id="IPR054589">
    <property type="entry name" value="NCH4"/>
</dbReference>
<evidence type="ECO:0000313" key="7">
    <source>
        <dbReference type="Proteomes" id="UP000031532"/>
    </source>
</evidence>
<dbReference type="PANTHER" id="PTHR12697:SF5">
    <property type="entry name" value="DEOXYHYPUSINE HYDROXYLASE"/>
    <property type="match status" value="1"/>
</dbReference>
<evidence type="ECO:0000256" key="2">
    <source>
        <dbReference type="ARBA" id="ARBA00022549"/>
    </source>
</evidence>
<evidence type="ECO:0000256" key="4">
    <source>
        <dbReference type="ARBA" id="ARBA00023239"/>
    </source>
</evidence>
<gene>
    <name evidence="6" type="ORF">QH73_0016730</name>
</gene>
<dbReference type="InterPro" id="IPR011989">
    <property type="entry name" value="ARM-like"/>
</dbReference>
<dbReference type="RefSeq" id="WP_039717055.1">
    <property type="nucleotide sequence ID" value="NZ_JTJC03000004.1"/>
</dbReference>
<protein>
    <submittedName>
        <fullName evidence="6">HEAT repeat domain-containing protein</fullName>
    </submittedName>
</protein>
<dbReference type="PANTHER" id="PTHR12697">
    <property type="entry name" value="PBS LYASE HEAT-LIKE PROTEIN"/>
    <property type="match status" value="1"/>
</dbReference>
<evidence type="ECO:0000256" key="1">
    <source>
        <dbReference type="ARBA" id="ARBA00009299"/>
    </source>
</evidence>
<dbReference type="GO" id="GO:0016491">
    <property type="term" value="F:oxidoreductase activity"/>
    <property type="evidence" value="ECO:0007669"/>
    <property type="project" value="TreeGrafter"/>
</dbReference>
<dbReference type="OrthoDB" id="499561at2"/>
<comment type="similarity">
    <text evidence="1">Belongs to the CpcE/RpcE/PecE family.</text>
</comment>
<keyword evidence="7" id="KW-1185">Reference proteome</keyword>
<dbReference type="InterPro" id="IPR004155">
    <property type="entry name" value="PBS_lyase_HEAT"/>
</dbReference>
<dbReference type="EMBL" id="JTJC03000004">
    <property type="protein sequence ID" value="NHC36271.1"/>
    <property type="molecule type" value="Genomic_DNA"/>
</dbReference>
<dbReference type="Pfam" id="PF22731">
    <property type="entry name" value="NCH4"/>
    <property type="match status" value="1"/>
</dbReference>
<evidence type="ECO:0000313" key="6">
    <source>
        <dbReference type="EMBL" id="NHC36271.1"/>
    </source>
</evidence>
<dbReference type="Gene3D" id="1.25.10.10">
    <property type="entry name" value="Leucine-rich Repeat Variant"/>
    <property type="match status" value="1"/>
</dbReference>
<keyword evidence="3" id="KW-0605">Phycobilisome</keyword>
<dbReference type="AlphaFoldDB" id="A0A9X5I5R9"/>
<keyword evidence="4" id="KW-0456">Lyase</keyword>
<evidence type="ECO:0000259" key="5">
    <source>
        <dbReference type="Pfam" id="PF22731"/>
    </source>
</evidence>
<accession>A0A9X5I5R9</accession>
<dbReference type="GO" id="GO:0030089">
    <property type="term" value="C:phycobilisome"/>
    <property type="evidence" value="ECO:0007669"/>
    <property type="project" value="UniProtKB-KW"/>
</dbReference>
<dbReference type="SUPFAM" id="SSF48371">
    <property type="entry name" value="ARM repeat"/>
    <property type="match status" value="1"/>
</dbReference>
<dbReference type="SMART" id="SM00567">
    <property type="entry name" value="EZ_HEAT"/>
    <property type="match status" value="3"/>
</dbReference>
<organism evidence="6 7">
    <name type="scientific">Scytonema millei VB511283</name>
    <dbReference type="NCBI Taxonomy" id="1245923"/>
    <lineage>
        <taxon>Bacteria</taxon>
        <taxon>Bacillati</taxon>
        <taxon>Cyanobacteriota</taxon>
        <taxon>Cyanophyceae</taxon>
        <taxon>Nostocales</taxon>
        <taxon>Scytonemataceae</taxon>
        <taxon>Scytonema</taxon>
    </lineage>
</organism>